<proteinExistence type="predicted"/>
<sequence>MMSRQDDEAPRAGETAGSDHVPGAEGSVLVYTRPGCPFCVSLRAGLRRHGVRFEESDIWQDERAAATVRELADGNETVPTVVIGPWSWSAVNPSAEAVRAAAAEHAPGALPDSEPGLVDGALRAMGLRAVPS</sequence>
<dbReference type="EMBL" id="FNJR01000008">
    <property type="protein sequence ID" value="SDP75485.1"/>
    <property type="molecule type" value="Genomic_DNA"/>
</dbReference>
<dbReference type="Gene3D" id="3.40.30.10">
    <property type="entry name" value="Glutaredoxin"/>
    <property type="match status" value="1"/>
</dbReference>
<dbReference type="InterPro" id="IPR002109">
    <property type="entry name" value="Glutaredoxin"/>
</dbReference>
<keyword evidence="4" id="KW-1185">Reference proteome</keyword>
<reference evidence="4" key="1">
    <citation type="submission" date="2016-10" db="EMBL/GenBank/DDBJ databases">
        <authorList>
            <person name="Varghese N."/>
            <person name="Submissions S."/>
        </authorList>
    </citation>
    <scope>NUCLEOTIDE SEQUENCE [LARGE SCALE GENOMIC DNA]</scope>
    <source>
        <strain evidence="4">DSM 46732</strain>
    </source>
</reference>
<dbReference type="GO" id="GO:0045454">
    <property type="term" value="P:cell redox homeostasis"/>
    <property type="evidence" value="ECO:0007669"/>
    <property type="project" value="TreeGrafter"/>
</dbReference>
<dbReference type="Pfam" id="PF00462">
    <property type="entry name" value="Glutaredoxin"/>
    <property type="match status" value="1"/>
</dbReference>
<dbReference type="Proteomes" id="UP000199497">
    <property type="component" value="Unassembled WGS sequence"/>
</dbReference>
<evidence type="ECO:0000256" key="1">
    <source>
        <dbReference type="SAM" id="MobiDB-lite"/>
    </source>
</evidence>
<dbReference type="InterPro" id="IPR051548">
    <property type="entry name" value="Grx-like_ET"/>
</dbReference>
<protein>
    <submittedName>
        <fullName evidence="3">Glutaredoxin</fullName>
    </submittedName>
</protein>
<name>A0A1H0VB75_9ACTN</name>
<feature type="region of interest" description="Disordered" evidence="1">
    <location>
        <begin position="1"/>
        <end position="26"/>
    </location>
</feature>
<dbReference type="PANTHER" id="PTHR34386:SF1">
    <property type="entry name" value="GLUTAREDOXIN-LIKE PROTEIN NRDH"/>
    <property type="match status" value="1"/>
</dbReference>
<dbReference type="GO" id="GO:0009055">
    <property type="term" value="F:electron transfer activity"/>
    <property type="evidence" value="ECO:0007669"/>
    <property type="project" value="TreeGrafter"/>
</dbReference>
<evidence type="ECO:0000313" key="3">
    <source>
        <dbReference type="EMBL" id="SDP75485.1"/>
    </source>
</evidence>
<dbReference type="PANTHER" id="PTHR34386">
    <property type="entry name" value="GLUTAREDOXIN"/>
    <property type="match status" value="1"/>
</dbReference>
<feature type="domain" description="Glutaredoxin" evidence="2">
    <location>
        <begin position="28"/>
        <end position="84"/>
    </location>
</feature>
<accession>A0A1H0VB75</accession>
<dbReference type="AlphaFoldDB" id="A0A1H0VB75"/>
<feature type="compositionally biased region" description="Basic and acidic residues" evidence="1">
    <location>
        <begin position="1"/>
        <end position="11"/>
    </location>
</feature>
<dbReference type="InterPro" id="IPR036249">
    <property type="entry name" value="Thioredoxin-like_sf"/>
</dbReference>
<evidence type="ECO:0000259" key="2">
    <source>
        <dbReference type="Pfam" id="PF00462"/>
    </source>
</evidence>
<organism evidence="3 4">
    <name type="scientific">Actinopolyspora xinjiangensis</name>
    <dbReference type="NCBI Taxonomy" id="405564"/>
    <lineage>
        <taxon>Bacteria</taxon>
        <taxon>Bacillati</taxon>
        <taxon>Actinomycetota</taxon>
        <taxon>Actinomycetes</taxon>
        <taxon>Actinopolysporales</taxon>
        <taxon>Actinopolysporaceae</taxon>
        <taxon>Actinopolyspora</taxon>
    </lineage>
</organism>
<dbReference type="PROSITE" id="PS51354">
    <property type="entry name" value="GLUTAREDOXIN_2"/>
    <property type="match status" value="1"/>
</dbReference>
<gene>
    <name evidence="3" type="ORF">SAMN04487905_108132</name>
</gene>
<evidence type="ECO:0000313" key="4">
    <source>
        <dbReference type="Proteomes" id="UP000199497"/>
    </source>
</evidence>
<dbReference type="STRING" id="405564.SAMN04487905_108132"/>
<dbReference type="CDD" id="cd02976">
    <property type="entry name" value="NrdH"/>
    <property type="match status" value="1"/>
</dbReference>
<dbReference type="SUPFAM" id="SSF52833">
    <property type="entry name" value="Thioredoxin-like"/>
    <property type="match status" value="1"/>
</dbReference>